<evidence type="ECO:0000313" key="2">
    <source>
        <dbReference type="EMBL" id="NVD41825.1"/>
    </source>
</evidence>
<feature type="domain" description="DUF4334" evidence="1">
    <location>
        <begin position="4"/>
        <end position="58"/>
    </location>
</feature>
<dbReference type="AlphaFoldDB" id="A0A7Y6QA14"/>
<dbReference type="Gene3D" id="2.40.128.580">
    <property type="entry name" value="GXWXG domain"/>
    <property type="match status" value="1"/>
</dbReference>
<dbReference type="Pfam" id="PF14232">
    <property type="entry name" value="DUF4334"/>
    <property type="match status" value="1"/>
</dbReference>
<dbReference type="RefSeq" id="WP_176355210.1">
    <property type="nucleotide sequence ID" value="NZ_JABWDU010000007.1"/>
</dbReference>
<dbReference type="Proteomes" id="UP000520198">
    <property type="component" value="Unassembled WGS sequence"/>
</dbReference>
<keyword evidence="3" id="KW-1185">Reference proteome</keyword>
<accession>A0A7Y6QA14</accession>
<reference evidence="2 3" key="1">
    <citation type="submission" date="2020-06" db="EMBL/GenBank/DDBJ databases">
        <authorList>
            <person name="Grouzdev D.S."/>
        </authorList>
    </citation>
    <scope>NUCLEOTIDE SEQUENCE [LARGE SCALE GENOMIC DNA]</scope>
    <source>
        <strain evidence="2 3">HO-A22</strain>
    </source>
</reference>
<name>A0A7Y6QA14_9HYPH</name>
<dbReference type="EMBL" id="JABWDU010000007">
    <property type="protein sequence ID" value="NVD41825.1"/>
    <property type="molecule type" value="Genomic_DNA"/>
</dbReference>
<proteinExistence type="predicted"/>
<organism evidence="2 3">
    <name type="scientific">Ensifer oleiphilus</name>
    <dbReference type="NCBI Taxonomy" id="2742698"/>
    <lineage>
        <taxon>Bacteria</taxon>
        <taxon>Pseudomonadati</taxon>
        <taxon>Pseudomonadota</taxon>
        <taxon>Alphaproteobacteria</taxon>
        <taxon>Hyphomicrobiales</taxon>
        <taxon>Rhizobiaceae</taxon>
        <taxon>Sinorhizobium/Ensifer group</taxon>
        <taxon>Ensifer</taxon>
    </lineage>
</organism>
<gene>
    <name evidence="2" type="ORF">HT585_23435</name>
</gene>
<evidence type="ECO:0000259" key="1">
    <source>
        <dbReference type="Pfam" id="PF14232"/>
    </source>
</evidence>
<comment type="caution">
    <text evidence="2">The sequence shown here is derived from an EMBL/GenBank/DDBJ whole genome shotgun (WGS) entry which is preliminary data.</text>
</comment>
<sequence>MSRTATLDTREFDRVYSAAMIYDRQPITDLFRRIDDGIMLGMMALRDDPRTYFFTLTRQQ</sequence>
<protein>
    <submittedName>
        <fullName evidence="2">DUF4334 domain-containing protein</fullName>
    </submittedName>
</protein>
<dbReference type="InterPro" id="IPR025568">
    <property type="entry name" value="DUF4334"/>
</dbReference>
<evidence type="ECO:0000313" key="3">
    <source>
        <dbReference type="Proteomes" id="UP000520198"/>
    </source>
</evidence>